<proteinExistence type="predicted"/>
<dbReference type="Proteomes" id="UP000094224">
    <property type="component" value="Unassembled WGS sequence"/>
</dbReference>
<reference evidence="2" key="1">
    <citation type="submission" date="2016-09" db="EMBL/GenBank/DDBJ databases">
        <authorList>
            <person name="Greninger A.L."/>
            <person name="Jerome K.R."/>
            <person name="Mcnair B."/>
            <person name="Wallis C."/>
            <person name="Fang F."/>
        </authorList>
    </citation>
    <scope>NUCLEOTIDE SEQUENCE [LARGE SCALE GENOMIC DNA]</scope>
    <source>
        <strain evidence="2">BC1_M4</strain>
    </source>
</reference>
<name>A0A1E3S7A1_9MYCO</name>
<evidence type="ECO:0000313" key="2">
    <source>
        <dbReference type="Proteomes" id="UP000094224"/>
    </source>
</evidence>
<protein>
    <submittedName>
        <fullName evidence="1">Uncharacterized protein</fullName>
    </submittedName>
</protein>
<gene>
    <name evidence="1" type="ORF">BHQ21_26100</name>
</gene>
<comment type="caution">
    <text evidence="1">The sequence shown here is derived from an EMBL/GenBank/DDBJ whole genome shotgun (WGS) entry which is preliminary data.</text>
</comment>
<keyword evidence="2" id="KW-1185">Reference proteome</keyword>
<accession>A0A1E3S7A1</accession>
<organism evidence="1 2">
    <name type="scientific">Mycobacterium sherrisii</name>
    <dbReference type="NCBI Taxonomy" id="243061"/>
    <lineage>
        <taxon>Bacteria</taxon>
        <taxon>Bacillati</taxon>
        <taxon>Actinomycetota</taxon>
        <taxon>Actinomycetes</taxon>
        <taxon>Mycobacteriales</taxon>
        <taxon>Mycobacteriaceae</taxon>
        <taxon>Mycobacterium</taxon>
        <taxon>Mycobacterium simiae complex</taxon>
    </lineage>
</organism>
<dbReference type="AlphaFoldDB" id="A0A1E3S7A1"/>
<dbReference type="EMBL" id="MIHC01000109">
    <property type="protein sequence ID" value="ODQ97980.1"/>
    <property type="molecule type" value="Genomic_DNA"/>
</dbReference>
<sequence length="153" mass="17767">MRDQINKWQELLHRIHLLIPPSAVLQIEWSAILTSWGTLDQYIRLQRMERRLRWFDRSLDSELRDYMAAQSHPLKEFSNISDSDGRSSLHNMTMALEALRQFAELSKQELDHNFLRRARGPSAGLSDFPWQVGIGYLSAAVSVAMKKYPLVAK</sequence>
<evidence type="ECO:0000313" key="1">
    <source>
        <dbReference type="EMBL" id="ODQ97980.1"/>
    </source>
</evidence>